<feature type="transmembrane region" description="Helical" evidence="1">
    <location>
        <begin position="105"/>
        <end position="123"/>
    </location>
</feature>
<dbReference type="Gene3D" id="3.55.50.30">
    <property type="match status" value="1"/>
</dbReference>
<dbReference type="Pfam" id="PF16344">
    <property type="entry name" value="FecR_C"/>
    <property type="match status" value="1"/>
</dbReference>
<feature type="domain" description="Protein FecR C-terminal" evidence="3">
    <location>
        <begin position="269"/>
        <end position="334"/>
    </location>
</feature>
<reference evidence="4 5" key="1">
    <citation type="submission" date="2018-08" db="EMBL/GenBank/DDBJ databases">
        <title>Chitinophaga sp. K20C18050901, a novel bacterium isolated from forest soil.</title>
        <authorList>
            <person name="Wang C."/>
        </authorList>
    </citation>
    <scope>NUCLEOTIDE SEQUENCE [LARGE SCALE GENOMIC DNA]</scope>
    <source>
        <strain evidence="4 5">K20C18050901</strain>
    </source>
</reference>
<dbReference type="PIRSF" id="PIRSF018266">
    <property type="entry name" value="FecR"/>
    <property type="match status" value="1"/>
</dbReference>
<dbReference type="InterPro" id="IPR032508">
    <property type="entry name" value="FecR_C"/>
</dbReference>
<dbReference type="PANTHER" id="PTHR30273:SF2">
    <property type="entry name" value="PROTEIN FECR"/>
    <property type="match status" value="1"/>
</dbReference>
<keyword evidence="5" id="KW-1185">Reference proteome</keyword>
<comment type="caution">
    <text evidence="4">The sequence shown here is derived from an EMBL/GenBank/DDBJ whole genome shotgun (WGS) entry which is preliminary data.</text>
</comment>
<feature type="domain" description="FecR protein" evidence="2">
    <location>
        <begin position="139"/>
        <end position="225"/>
    </location>
</feature>
<evidence type="ECO:0000313" key="5">
    <source>
        <dbReference type="Proteomes" id="UP000261174"/>
    </source>
</evidence>
<name>A0A3E1P323_9BACT</name>
<evidence type="ECO:0000259" key="2">
    <source>
        <dbReference type="Pfam" id="PF04773"/>
    </source>
</evidence>
<gene>
    <name evidence="4" type="ORF">DXN04_14950</name>
</gene>
<evidence type="ECO:0000259" key="3">
    <source>
        <dbReference type="Pfam" id="PF16344"/>
    </source>
</evidence>
<dbReference type="Gene3D" id="2.60.120.1440">
    <property type="match status" value="1"/>
</dbReference>
<protein>
    <submittedName>
        <fullName evidence="4">DUF4974 domain-containing protein</fullName>
    </submittedName>
</protein>
<dbReference type="Proteomes" id="UP000261174">
    <property type="component" value="Unassembled WGS sequence"/>
</dbReference>
<dbReference type="PANTHER" id="PTHR30273">
    <property type="entry name" value="PERIPLASMIC SIGNAL SENSOR AND SIGMA FACTOR ACTIVATOR FECR-RELATED"/>
    <property type="match status" value="1"/>
</dbReference>
<accession>A0A3E1P323</accession>
<keyword evidence="1" id="KW-0812">Transmembrane</keyword>
<dbReference type="AlphaFoldDB" id="A0A3E1P323"/>
<keyword evidence="1" id="KW-0472">Membrane</keyword>
<proteinExistence type="predicted"/>
<sequence length="346" mass="39206">MIQPFYGTEMQHESLLLIQIFFEKGKGKSLKRYSTYKRAIPMSKENIQELAEKWLNGTATPAEVQRLQEWYHEQEAMLAPVPDVKMGERIRQGIDTGRRRKPFKWVGVAAAVMLLISAGYYYYNNRPVRQMAVYVPREHQNRLLLPDSSEVWLNADSKLTYRETDNKREVTLEGEAFFNIRQAAGRPFVVKAGPCIATVLGTSFNIKAYKNDPKVLITVATGKVQVQDQHQQLKVLTANKQIALEPITGAIREKQVNAVVYKAWIDGSFEVNNETFEEVAHRLSRKYGVAIHFDNPALAHCTFLASFDQAANLPFILSMLCKINNSTFSISDDQRAVTISGNGCNN</sequence>
<keyword evidence="1" id="KW-1133">Transmembrane helix</keyword>
<evidence type="ECO:0000313" key="4">
    <source>
        <dbReference type="EMBL" id="RFM34565.1"/>
    </source>
</evidence>
<organism evidence="4 5">
    <name type="scientific">Chitinophaga silvisoli</name>
    <dbReference type="NCBI Taxonomy" id="2291814"/>
    <lineage>
        <taxon>Bacteria</taxon>
        <taxon>Pseudomonadati</taxon>
        <taxon>Bacteroidota</taxon>
        <taxon>Chitinophagia</taxon>
        <taxon>Chitinophagales</taxon>
        <taxon>Chitinophagaceae</taxon>
        <taxon>Chitinophaga</taxon>
    </lineage>
</organism>
<dbReference type="InterPro" id="IPR006860">
    <property type="entry name" value="FecR"/>
</dbReference>
<dbReference type="EMBL" id="QTJV01000004">
    <property type="protein sequence ID" value="RFM34565.1"/>
    <property type="molecule type" value="Genomic_DNA"/>
</dbReference>
<evidence type="ECO:0000256" key="1">
    <source>
        <dbReference type="SAM" id="Phobius"/>
    </source>
</evidence>
<dbReference type="Pfam" id="PF04773">
    <property type="entry name" value="FecR"/>
    <property type="match status" value="1"/>
</dbReference>
<dbReference type="GO" id="GO:0016989">
    <property type="term" value="F:sigma factor antagonist activity"/>
    <property type="evidence" value="ECO:0007669"/>
    <property type="project" value="TreeGrafter"/>
</dbReference>
<dbReference type="InterPro" id="IPR012373">
    <property type="entry name" value="Ferrdict_sens_TM"/>
</dbReference>